<dbReference type="InterPro" id="IPR018905">
    <property type="entry name" value="A-galactase_NEW3"/>
</dbReference>
<dbReference type="Proteomes" id="UP000050502">
    <property type="component" value="Unassembled WGS sequence"/>
</dbReference>
<reference evidence="6" key="3">
    <citation type="submission" date="2015-08" db="EMBL/GenBank/DDBJ databases">
        <title>Draft Genome Sequence of a Heterotrophic Facultative Anaerobic Bacterium Ardenticatena maritima Strain 110S.</title>
        <authorList>
            <person name="Kawaichi S."/>
            <person name="Yoshida T."/>
            <person name="Sako Y."/>
            <person name="Nakamura R."/>
        </authorList>
    </citation>
    <scope>NUCLEOTIDE SEQUENCE [LARGE SCALE GENOMIC DNA]</scope>
    <source>
        <strain evidence="6">110S</strain>
    </source>
</reference>
<reference evidence="4 6" key="1">
    <citation type="journal article" date="2015" name="Genome Announc.">
        <title>Draft Genome Sequence of a Heterotrophic Facultative Anaerobic Thermophilic Bacterium, Ardenticatena maritima Strain 110ST.</title>
        <authorList>
            <person name="Kawaichi S."/>
            <person name="Yoshida T."/>
            <person name="Sako Y."/>
            <person name="Nakamura R."/>
        </authorList>
    </citation>
    <scope>NUCLEOTIDE SEQUENCE [LARGE SCALE GENOMIC DNA]</scope>
    <source>
        <strain evidence="4 6">110S</strain>
    </source>
</reference>
<dbReference type="Pfam" id="PF10633">
    <property type="entry name" value="NPCBM_assoc"/>
    <property type="match status" value="1"/>
</dbReference>
<dbReference type="PATRIC" id="fig|872965.6.peg.2387"/>
<name>A0A0M9UCD9_9CHLR</name>
<dbReference type="STRING" id="872965.SE16_13740"/>
<dbReference type="EMBL" id="BBZA01000087">
    <property type="protein sequence ID" value="GAP62828.1"/>
    <property type="molecule type" value="Genomic_DNA"/>
</dbReference>
<keyword evidence="1" id="KW-1133">Transmembrane helix</keyword>
<dbReference type="Gene3D" id="2.60.40.10">
    <property type="entry name" value="Immunoglobulins"/>
    <property type="match status" value="1"/>
</dbReference>
<dbReference type="PANTHER" id="PTHR39198:SF1">
    <property type="entry name" value="ALPHA-GALACTOSIDASE NEW3 DOMAIN-CONTAINING PROTEIN"/>
    <property type="match status" value="1"/>
</dbReference>
<proteinExistence type="predicted"/>
<dbReference type="Proteomes" id="UP000037784">
    <property type="component" value="Unassembled WGS sequence"/>
</dbReference>
<evidence type="ECO:0000313" key="6">
    <source>
        <dbReference type="Proteomes" id="UP000037784"/>
    </source>
</evidence>
<feature type="chain" id="PRO_5007418531" description="Alpha-galactosidase NEW3 domain-containing protein" evidence="2">
    <location>
        <begin position="24"/>
        <end position="388"/>
    </location>
</feature>
<dbReference type="RefSeq" id="WP_054492725.1">
    <property type="nucleotide sequence ID" value="NZ_BBZA01000087.1"/>
</dbReference>
<evidence type="ECO:0000313" key="4">
    <source>
        <dbReference type="EMBL" id="GAP62828.1"/>
    </source>
</evidence>
<keyword evidence="6" id="KW-1185">Reference proteome</keyword>
<dbReference type="InterPro" id="IPR013783">
    <property type="entry name" value="Ig-like_fold"/>
</dbReference>
<evidence type="ECO:0000313" key="7">
    <source>
        <dbReference type="Proteomes" id="UP000050502"/>
    </source>
</evidence>
<accession>A0A0M9UCD9</accession>
<evidence type="ECO:0000259" key="3">
    <source>
        <dbReference type="Pfam" id="PF10633"/>
    </source>
</evidence>
<protein>
    <recommendedName>
        <fullName evidence="3">Alpha-galactosidase NEW3 domain-containing protein</fullName>
    </recommendedName>
</protein>
<keyword evidence="1" id="KW-0472">Membrane</keyword>
<feature type="signal peptide" evidence="2">
    <location>
        <begin position="1"/>
        <end position="23"/>
    </location>
</feature>
<evidence type="ECO:0000256" key="1">
    <source>
        <dbReference type="SAM" id="Phobius"/>
    </source>
</evidence>
<dbReference type="InParanoid" id="A0A0M9UCD9"/>
<keyword evidence="1" id="KW-0812">Transmembrane</keyword>
<gene>
    <name evidence="4" type="ORF">ARMA_1251</name>
    <name evidence="5" type="ORF">SE16_13740</name>
</gene>
<feature type="transmembrane region" description="Helical" evidence="1">
    <location>
        <begin position="362"/>
        <end position="383"/>
    </location>
</feature>
<dbReference type="OrthoDB" id="8631677at2"/>
<dbReference type="EMBL" id="LGKN01000009">
    <property type="protein sequence ID" value="KPL86375.1"/>
    <property type="molecule type" value="Genomic_DNA"/>
</dbReference>
<reference evidence="5 7" key="2">
    <citation type="submission" date="2015-07" db="EMBL/GenBank/DDBJ databases">
        <title>Whole genome sequence of Ardenticatena maritima DSM 23922.</title>
        <authorList>
            <person name="Hemp J."/>
            <person name="Ward L.M."/>
            <person name="Pace L.A."/>
            <person name="Fischer W.W."/>
        </authorList>
    </citation>
    <scope>NUCLEOTIDE SEQUENCE [LARGE SCALE GENOMIC DNA]</scope>
    <source>
        <strain evidence="5 7">110S</strain>
    </source>
</reference>
<dbReference type="PANTHER" id="PTHR39198">
    <property type="entry name" value="HYPOTHETICAL MEMBRANE PROTEIN, CONSERVED"/>
    <property type="match status" value="1"/>
</dbReference>
<sequence>MRTLRWLLVAVVALTFGVFPVSAQEGVTETPAIDVFSRYPVQVLEAGQRADFELRFNVTGVAQTIYLDLEGLPEGWDATFQGGGDTIQAIYVRPEDEDQVVRLRVEVPDGVEAGSYPLTVIARGDRDTVRVPLEIRVKERVPAKLSFTVDLPVLRGTPTTTFRYSAELKNEGDEEITANLTYEAPQGFLVTFKLTGQETTSVPLGPNESKRISIEVKPYTDVPAGQYPVSVAAVAGESVVTLDLVADITGQPELSLTTEDGRLSANATAGKETPVTLVLRNDGTASALNVELSASAPSNWSVEFDPKTIEELPVGQEVKVNATIKPTEKAVAGDYIVTMRARPENGNTESAEFRITVTTSTLWGIVGVALIAVAVGVVALAVMRFGRR</sequence>
<keyword evidence="2" id="KW-0732">Signal</keyword>
<comment type="caution">
    <text evidence="4">The sequence shown here is derived from an EMBL/GenBank/DDBJ whole genome shotgun (WGS) entry which is preliminary data.</text>
</comment>
<evidence type="ECO:0000313" key="5">
    <source>
        <dbReference type="EMBL" id="KPL86375.1"/>
    </source>
</evidence>
<evidence type="ECO:0000256" key="2">
    <source>
        <dbReference type="SAM" id="SignalP"/>
    </source>
</evidence>
<organism evidence="4 6">
    <name type="scientific">Ardenticatena maritima</name>
    <dbReference type="NCBI Taxonomy" id="872965"/>
    <lineage>
        <taxon>Bacteria</taxon>
        <taxon>Bacillati</taxon>
        <taxon>Chloroflexota</taxon>
        <taxon>Ardenticatenia</taxon>
        <taxon>Ardenticatenales</taxon>
        <taxon>Ardenticatenaceae</taxon>
        <taxon>Ardenticatena</taxon>
    </lineage>
</organism>
<feature type="domain" description="Alpha-galactosidase NEW3" evidence="3">
    <location>
        <begin position="267"/>
        <end position="342"/>
    </location>
</feature>
<dbReference type="AlphaFoldDB" id="A0A0M9UCD9"/>